<dbReference type="Proteomes" id="UP000634136">
    <property type="component" value="Unassembled WGS sequence"/>
</dbReference>
<feature type="region of interest" description="Disordered" evidence="2">
    <location>
        <begin position="182"/>
        <end position="221"/>
    </location>
</feature>
<dbReference type="InterPro" id="IPR027935">
    <property type="entry name" value="Di19_C"/>
</dbReference>
<dbReference type="PANTHER" id="PTHR31875">
    <property type="entry name" value="PROTEIN DEHYDRATION-INDUCED 19"/>
    <property type="match status" value="1"/>
</dbReference>
<comment type="similarity">
    <text evidence="1">Belongs to the Di19 family.</text>
</comment>
<dbReference type="PANTHER" id="PTHR31875:SF25">
    <property type="entry name" value="PROTEIN DEHYDRATION-INDUCED 19 HOMOLOG 2"/>
    <property type="match status" value="1"/>
</dbReference>
<evidence type="ECO:0000313" key="6">
    <source>
        <dbReference type="Proteomes" id="UP000634136"/>
    </source>
</evidence>
<dbReference type="Pfam" id="PF14571">
    <property type="entry name" value="Di19_C"/>
    <property type="match status" value="1"/>
</dbReference>
<evidence type="ECO:0000256" key="2">
    <source>
        <dbReference type="SAM" id="MobiDB-lite"/>
    </source>
</evidence>
<dbReference type="AlphaFoldDB" id="A0A834WD50"/>
<dbReference type="OrthoDB" id="6270329at2759"/>
<dbReference type="InterPro" id="IPR008598">
    <property type="entry name" value="Di19_Zn-bd"/>
</dbReference>
<gene>
    <name evidence="5" type="ORF">G2W53_023622</name>
</gene>
<name>A0A834WD50_9FABA</name>
<dbReference type="InterPro" id="IPR033347">
    <property type="entry name" value="Di19"/>
</dbReference>
<dbReference type="Pfam" id="PF05605">
    <property type="entry name" value="zf-Di19"/>
    <property type="match status" value="1"/>
</dbReference>
<evidence type="ECO:0000256" key="1">
    <source>
        <dbReference type="ARBA" id="ARBA00007109"/>
    </source>
</evidence>
<accession>A0A834WD50</accession>
<evidence type="ECO:0000259" key="3">
    <source>
        <dbReference type="Pfam" id="PF05605"/>
    </source>
</evidence>
<reference evidence="5" key="1">
    <citation type="submission" date="2020-09" db="EMBL/GenBank/DDBJ databases">
        <title>Genome-Enabled Discovery of Anthraquinone Biosynthesis in Senna tora.</title>
        <authorList>
            <person name="Kang S.-H."/>
            <person name="Pandey R.P."/>
            <person name="Lee C.-M."/>
            <person name="Sim J.-S."/>
            <person name="Jeong J.-T."/>
            <person name="Choi B.-S."/>
            <person name="Jung M."/>
            <person name="Ginzburg D."/>
            <person name="Zhao K."/>
            <person name="Won S.Y."/>
            <person name="Oh T.-J."/>
            <person name="Yu Y."/>
            <person name="Kim N.-H."/>
            <person name="Lee O.R."/>
            <person name="Lee T.-H."/>
            <person name="Bashyal P."/>
            <person name="Kim T.-S."/>
            <person name="Lee W.-H."/>
            <person name="Kawkins C."/>
            <person name="Kim C.-K."/>
            <person name="Kim J.S."/>
            <person name="Ahn B.O."/>
            <person name="Rhee S.Y."/>
            <person name="Sohng J.K."/>
        </authorList>
    </citation>
    <scope>NUCLEOTIDE SEQUENCE</scope>
    <source>
        <tissue evidence="5">Leaf</tissue>
    </source>
</reference>
<sequence>MEDHTWSCGLATASTSYPSKLKSHLAELCIDFEEADGDDELTTAFPCPFCADNFDLLELWCHIDELHSTEAKTGICPLCVSWVGTNLVEHISAQHRNILMISLLSNSMNYVTSSFTRDHSQHKSGYRKLESYQTLSLSRKDLEDGDGYCQSYTAGSSPEISTSMTVRDPLLSFLYNAASADERENVQPDSSSELHMEEVSKESMLARDVQPSLSDKDQMGKAQQREFVQGLLMSTILDSDL</sequence>
<dbReference type="EMBL" id="JAAIUW010000008">
    <property type="protein sequence ID" value="KAF7818167.1"/>
    <property type="molecule type" value="Genomic_DNA"/>
</dbReference>
<proteinExistence type="inferred from homology"/>
<organism evidence="5 6">
    <name type="scientific">Senna tora</name>
    <dbReference type="NCBI Taxonomy" id="362788"/>
    <lineage>
        <taxon>Eukaryota</taxon>
        <taxon>Viridiplantae</taxon>
        <taxon>Streptophyta</taxon>
        <taxon>Embryophyta</taxon>
        <taxon>Tracheophyta</taxon>
        <taxon>Spermatophyta</taxon>
        <taxon>Magnoliopsida</taxon>
        <taxon>eudicotyledons</taxon>
        <taxon>Gunneridae</taxon>
        <taxon>Pentapetalae</taxon>
        <taxon>rosids</taxon>
        <taxon>fabids</taxon>
        <taxon>Fabales</taxon>
        <taxon>Fabaceae</taxon>
        <taxon>Caesalpinioideae</taxon>
        <taxon>Cassia clade</taxon>
        <taxon>Senna</taxon>
    </lineage>
</organism>
<protein>
    <submittedName>
        <fullName evidence="5">Protein DEHYDRATION-INDUCED 19-like protein 3-like</fullName>
    </submittedName>
</protein>
<feature type="compositionally biased region" description="Basic and acidic residues" evidence="2">
    <location>
        <begin position="182"/>
        <end position="205"/>
    </location>
</feature>
<comment type="caution">
    <text evidence="5">The sequence shown here is derived from an EMBL/GenBank/DDBJ whole genome shotgun (WGS) entry which is preliminary data.</text>
</comment>
<evidence type="ECO:0000313" key="5">
    <source>
        <dbReference type="EMBL" id="KAF7818167.1"/>
    </source>
</evidence>
<keyword evidence="6" id="KW-1185">Reference proteome</keyword>
<feature type="domain" description="Di19 C-terminal" evidence="4">
    <location>
        <begin position="135"/>
        <end position="236"/>
    </location>
</feature>
<evidence type="ECO:0000259" key="4">
    <source>
        <dbReference type="Pfam" id="PF14571"/>
    </source>
</evidence>
<feature type="domain" description="Di19 zinc-binding" evidence="3">
    <location>
        <begin position="44"/>
        <end position="96"/>
    </location>
</feature>